<evidence type="ECO:0000313" key="10">
    <source>
        <dbReference type="Proteomes" id="UP000006813"/>
    </source>
</evidence>
<feature type="transmembrane region" description="Helical" evidence="7">
    <location>
        <begin position="45"/>
        <end position="67"/>
    </location>
</feature>
<feature type="transmembrane region" description="Helical" evidence="7">
    <location>
        <begin position="201"/>
        <end position="224"/>
    </location>
</feature>
<dbReference type="GO" id="GO:0016020">
    <property type="term" value="C:membrane"/>
    <property type="evidence" value="ECO:0007669"/>
    <property type="project" value="UniProtKB-SubCell"/>
</dbReference>
<feature type="transmembrane region" description="Helical" evidence="7">
    <location>
        <begin position="244"/>
        <end position="265"/>
    </location>
</feature>
<evidence type="ECO:0000256" key="3">
    <source>
        <dbReference type="ARBA" id="ARBA00022692"/>
    </source>
</evidence>
<feature type="transmembrane region" description="Helical" evidence="7">
    <location>
        <begin position="73"/>
        <end position="92"/>
    </location>
</feature>
<dbReference type="Proteomes" id="UP000006813">
    <property type="component" value="Unassembled WGS sequence"/>
</dbReference>
<dbReference type="Pfam" id="PF01529">
    <property type="entry name" value="DHHC"/>
    <property type="match status" value="1"/>
</dbReference>
<organism evidence="9 10">
    <name type="scientific">Heterocephalus glaber</name>
    <name type="common">Naked mole rat</name>
    <dbReference type="NCBI Taxonomy" id="10181"/>
    <lineage>
        <taxon>Eukaryota</taxon>
        <taxon>Metazoa</taxon>
        <taxon>Chordata</taxon>
        <taxon>Craniata</taxon>
        <taxon>Vertebrata</taxon>
        <taxon>Euteleostomi</taxon>
        <taxon>Mammalia</taxon>
        <taxon>Eutheria</taxon>
        <taxon>Euarchontoglires</taxon>
        <taxon>Glires</taxon>
        <taxon>Rodentia</taxon>
        <taxon>Hystricomorpha</taxon>
        <taxon>Bathyergidae</taxon>
        <taxon>Heterocephalus</taxon>
    </lineage>
</organism>
<dbReference type="EMBL" id="JH166228">
    <property type="protein sequence ID" value="EHA98637.1"/>
    <property type="molecule type" value="Genomic_DNA"/>
</dbReference>
<evidence type="ECO:0000256" key="4">
    <source>
        <dbReference type="ARBA" id="ARBA00022989"/>
    </source>
</evidence>
<keyword evidence="3 7" id="KW-0812">Transmembrane</keyword>
<dbReference type="PROSITE" id="PS50216">
    <property type="entry name" value="DHHC"/>
    <property type="match status" value="1"/>
</dbReference>
<dbReference type="FunCoup" id="G5ANM7">
    <property type="interactions" value="2237"/>
</dbReference>
<keyword evidence="6 7" id="KW-0012">Acyltransferase</keyword>
<dbReference type="PANTHER" id="PTHR12246">
    <property type="entry name" value="PALMITOYLTRANSFERASE ZDHHC16"/>
    <property type="match status" value="1"/>
</dbReference>
<dbReference type="InterPro" id="IPR039859">
    <property type="entry name" value="PFA4/ZDH16/20/ERF2-like"/>
</dbReference>
<dbReference type="AlphaFoldDB" id="G5ANM7"/>
<dbReference type="EC" id="2.3.1.225" evidence="7"/>
<comment type="similarity">
    <text evidence="7">Belongs to the DHHC palmitoyltransferase family.</text>
</comment>
<sequence length="329" mass="37173">MMLTPAHHFRNIERKPEYLQLEKCMPPPYPGPVGTMWFIRDGCGIACAIVTWFLVLYAEFVVLFVMLIPSRDYAYSIINGIMFNLLAFLALASHCRAMLTDPVMGCVVLTQCAVGFQSRTAASPALTSPLLQGAVPKGNATKEFIESLQLKPGQVVYKCPKCCSIKPDRAHHCSVCKRCIRKMDHHCPWVNNCVGENNQKYFVLFTMYIALISLHALVMVGVHFLHCFEEDWTKCSSFSPPTTVILLILLCFEALLFLIFTSVMFGTQVHSICTDETGIEQLKKEERRWAKKTKWMNMKAVFGHPFSLGWASPFATPDHGKADPYQYVV</sequence>
<evidence type="ECO:0000256" key="2">
    <source>
        <dbReference type="ARBA" id="ARBA00022679"/>
    </source>
</evidence>
<protein>
    <recommendedName>
        <fullName evidence="7">Palmitoyltransferase</fullName>
        <ecNumber evidence="7">2.3.1.225</ecNumber>
    </recommendedName>
</protein>
<reference evidence="9 10" key="1">
    <citation type="journal article" date="2011" name="Nature">
        <title>Genome sequencing reveals insights into physiology and longevity of the naked mole rat.</title>
        <authorList>
            <person name="Kim E.B."/>
            <person name="Fang X."/>
            <person name="Fushan A.A."/>
            <person name="Huang Z."/>
            <person name="Lobanov A.V."/>
            <person name="Han L."/>
            <person name="Marino S.M."/>
            <person name="Sun X."/>
            <person name="Turanov A.A."/>
            <person name="Yang P."/>
            <person name="Yim S.H."/>
            <person name="Zhao X."/>
            <person name="Kasaikina M.V."/>
            <person name="Stoletzki N."/>
            <person name="Peng C."/>
            <person name="Polak P."/>
            <person name="Xiong Z."/>
            <person name="Kiezun A."/>
            <person name="Zhu Y."/>
            <person name="Chen Y."/>
            <person name="Kryukov G.V."/>
            <person name="Zhang Q."/>
            <person name="Peshkin L."/>
            <person name="Yang L."/>
            <person name="Bronson R.T."/>
            <person name="Buffenstein R."/>
            <person name="Wang B."/>
            <person name="Han C."/>
            <person name="Li Q."/>
            <person name="Chen L."/>
            <person name="Zhao W."/>
            <person name="Sunyaev S.R."/>
            <person name="Park T.J."/>
            <person name="Zhang G."/>
            <person name="Wang J."/>
            <person name="Gladyshev V.N."/>
        </authorList>
    </citation>
    <scope>NUCLEOTIDE SEQUENCE [LARGE SCALE GENOMIC DNA]</scope>
</reference>
<feature type="domain" description="Palmitoyltransferase DHHC" evidence="8">
    <location>
        <begin position="158"/>
        <end position="284"/>
    </location>
</feature>
<gene>
    <name evidence="9" type="ORF">GW7_21445</name>
</gene>
<keyword evidence="2 7" id="KW-0808">Transferase</keyword>
<keyword evidence="5 7" id="KW-0472">Membrane</keyword>
<dbReference type="InterPro" id="IPR001594">
    <property type="entry name" value="Palmitoyltrfase_DHHC"/>
</dbReference>
<dbReference type="STRING" id="10181.G5ANM7"/>
<keyword evidence="4 7" id="KW-1133">Transmembrane helix</keyword>
<evidence type="ECO:0000256" key="6">
    <source>
        <dbReference type="ARBA" id="ARBA00023315"/>
    </source>
</evidence>
<name>G5ANM7_HETGA</name>
<evidence type="ECO:0000259" key="8">
    <source>
        <dbReference type="Pfam" id="PF01529"/>
    </source>
</evidence>
<dbReference type="InParanoid" id="G5ANM7"/>
<proteinExistence type="inferred from homology"/>
<evidence type="ECO:0000256" key="1">
    <source>
        <dbReference type="ARBA" id="ARBA00004141"/>
    </source>
</evidence>
<dbReference type="GO" id="GO:0019706">
    <property type="term" value="F:protein-cysteine S-palmitoyltransferase activity"/>
    <property type="evidence" value="ECO:0007669"/>
    <property type="project" value="UniProtKB-EC"/>
</dbReference>
<comment type="subcellular location">
    <subcellularLocation>
        <location evidence="1">Membrane</location>
        <topology evidence="1">Multi-pass membrane protein</topology>
    </subcellularLocation>
</comment>
<evidence type="ECO:0000256" key="7">
    <source>
        <dbReference type="RuleBase" id="RU079119"/>
    </source>
</evidence>
<accession>G5ANM7</accession>
<evidence type="ECO:0000313" key="9">
    <source>
        <dbReference type="EMBL" id="EHA98637.1"/>
    </source>
</evidence>
<evidence type="ECO:0000256" key="5">
    <source>
        <dbReference type="ARBA" id="ARBA00023136"/>
    </source>
</evidence>
<comment type="catalytic activity">
    <reaction evidence="7">
        <text>L-cysteinyl-[protein] + hexadecanoyl-CoA = S-hexadecanoyl-L-cysteinyl-[protein] + CoA</text>
        <dbReference type="Rhea" id="RHEA:36683"/>
        <dbReference type="Rhea" id="RHEA-COMP:10131"/>
        <dbReference type="Rhea" id="RHEA-COMP:11032"/>
        <dbReference type="ChEBI" id="CHEBI:29950"/>
        <dbReference type="ChEBI" id="CHEBI:57287"/>
        <dbReference type="ChEBI" id="CHEBI:57379"/>
        <dbReference type="ChEBI" id="CHEBI:74151"/>
        <dbReference type="EC" id="2.3.1.225"/>
    </reaction>
</comment>
<comment type="domain">
    <text evidence="7">The DHHC domain is required for palmitoyltransferase activity.</text>
</comment>
<dbReference type="eggNOG" id="KOG1311">
    <property type="taxonomic scope" value="Eukaryota"/>
</dbReference>